<dbReference type="InterPro" id="IPR036822">
    <property type="entry name" value="CutC-like_dom_sf"/>
</dbReference>
<organism evidence="4 5">
    <name type="scientific">Latilactobacillus graminis DSM 20719</name>
    <dbReference type="NCBI Taxonomy" id="1423752"/>
    <lineage>
        <taxon>Bacteria</taxon>
        <taxon>Bacillati</taxon>
        <taxon>Bacillota</taxon>
        <taxon>Bacilli</taxon>
        <taxon>Lactobacillales</taxon>
        <taxon>Lactobacillaceae</taxon>
        <taxon>Latilactobacillus</taxon>
    </lineage>
</organism>
<protein>
    <recommendedName>
        <fullName evidence="3">PF03932 family protein CutC</fullName>
    </recommendedName>
</protein>
<comment type="caution">
    <text evidence="3">Once thought to be involved in copper homeostasis, experiments in E.coli have shown this is not the case.</text>
</comment>
<name>A0AA89I653_9LACO</name>
<dbReference type="AlphaFoldDB" id="A0AA89I653"/>
<dbReference type="HAMAP" id="MF_00795">
    <property type="entry name" value="CutC"/>
    <property type="match status" value="1"/>
</dbReference>
<evidence type="ECO:0000313" key="5">
    <source>
        <dbReference type="Proteomes" id="UP000050823"/>
    </source>
</evidence>
<evidence type="ECO:0000256" key="2">
    <source>
        <dbReference type="ARBA" id="ARBA00022490"/>
    </source>
</evidence>
<dbReference type="GO" id="GO:0005507">
    <property type="term" value="F:copper ion binding"/>
    <property type="evidence" value="ECO:0007669"/>
    <property type="project" value="TreeGrafter"/>
</dbReference>
<comment type="similarity">
    <text evidence="1 3">Belongs to the CutC family.</text>
</comment>
<dbReference type="InterPro" id="IPR005627">
    <property type="entry name" value="CutC-like"/>
</dbReference>
<dbReference type="PANTHER" id="PTHR12598">
    <property type="entry name" value="COPPER HOMEOSTASIS PROTEIN CUTC"/>
    <property type="match status" value="1"/>
</dbReference>
<evidence type="ECO:0000256" key="3">
    <source>
        <dbReference type="HAMAP-Rule" id="MF_00795"/>
    </source>
</evidence>
<dbReference type="GO" id="GO:0005737">
    <property type="term" value="C:cytoplasm"/>
    <property type="evidence" value="ECO:0007669"/>
    <property type="project" value="UniProtKB-SubCell"/>
</dbReference>
<dbReference type="SUPFAM" id="SSF110395">
    <property type="entry name" value="CutC-like"/>
    <property type="match status" value="1"/>
</dbReference>
<dbReference type="Pfam" id="PF03932">
    <property type="entry name" value="CutC"/>
    <property type="match status" value="1"/>
</dbReference>
<dbReference type="FunFam" id="3.20.20.380:FF:000003">
    <property type="entry name" value="Copper homeostasis protein CutC"/>
    <property type="match status" value="1"/>
</dbReference>
<dbReference type="Proteomes" id="UP000050823">
    <property type="component" value="Unassembled WGS sequence"/>
</dbReference>
<gene>
    <name evidence="3" type="primary">cutC</name>
    <name evidence="4" type="ORF">FC90_GL001620</name>
</gene>
<accession>A0AA89I653</accession>
<evidence type="ECO:0000256" key="1">
    <source>
        <dbReference type="ARBA" id="ARBA00007768"/>
    </source>
</evidence>
<comment type="subcellular location">
    <subcellularLocation>
        <location evidence="3">Cytoplasm</location>
    </subcellularLocation>
</comment>
<evidence type="ECO:0000313" key="4">
    <source>
        <dbReference type="EMBL" id="KRM21084.1"/>
    </source>
</evidence>
<proteinExistence type="inferred from homology"/>
<comment type="caution">
    <text evidence="4">The sequence shown here is derived from an EMBL/GenBank/DDBJ whole genome shotgun (WGS) entry which is preliminary data.</text>
</comment>
<reference evidence="4 5" key="1">
    <citation type="journal article" date="2015" name="Genome Announc.">
        <title>Expanding the biotechnology potential of lactobacilli through comparative genomics of 213 strains and associated genera.</title>
        <authorList>
            <person name="Sun Z."/>
            <person name="Harris H.M."/>
            <person name="McCann A."/>
            <person name="Guo C."/>
            <person name="Argimon S."/>
            <person name="Zhang W."/>
            <person name="Yang X."/>
            <person name="Jeffery I.B."/>
            <person name="Cooney J.C."/>
            <person name="Kagawa T.F."/>
            <person name="Liu W."/>
            <person name="Song Y."/>
            <person name="Salvetti E."/>
            <person name="Wrobel A."/>
            <person name="Rasinkangas P."/>
            <person name="Parkhill J."/>
            <person name="Rea M.C."/>
            <person name="O'Sullivan O."/>
            <person name="Ritari J."/>
            <person name="Douillard F.P."/>
            <person name="Paul Ross R."/>
            <person name="Yang R."/>
            <person name="Briner A.E."/>
            <person name="Felis G.E."/>
            <person name="de Vos W.M."/>
            <person name="Barrangou R."/>
            <person name="Klaenhammer T.R."/>
            <person name="Caufield P.W."/>
            <person name="Cui Y."/>
            <person name="Zhang H."/>
            <person name="O'Toole P.W."/>
        </authorList>
    </citation>
    <scope>NUCLEOTIDE SEQUENCE [LARGE SCALE GENOMIC DNA]</scope>
    <source>
        <strain evidence="4 5">DSM 20719</strain>
    </source>
</reference>
<dbReference type="PANTHER" id="PTHR12598:SF0">
    <property type="entry name" value="COPPER HOMEOSTASIS PROTEIN CUTC HOMOLOG"/>
    <property type="match status" value="1"/>
</dbReference>
<dbReference type="Gene3D" id="3.20.20.380">
    <property type="entry name" value="Copper homeostasis (CutC) domain"/>
    <property type="match status" value="1"/>
</dbReference>
<sequence>MEDVVMLIKEVCVENFTKIPAAIRNGAKRIELNDNLAVGGTTVSRGVMAESIHYAHEHNVAVMVMIRPRGGNFVYNDQELKIMEADIFSAQELGADGIVLGCLTADNQIDAEAMEMLMGAANGMQIVFHMAFDAIPINQQNGAMEWLIDHDVKRILTHGGPLDQPIDETRLKTLIEAAAGRIVILPGGGITTDNVDALTTRLQVSEAHGTKIVGTL</sequence>
<keyword evidence="2 3" id="KW-0963">Cytoplasm</keyword>
<dbReference type="EMBL" id="AYZB01000058">
    <property type="protein sequence ID" value="KRM21084.1"/>
    <property type="molecule type" value="Genomic_DNA"/>
</dbReference>